<evidence type="ECO:0000313" key="1">
    <source>
        <dbReference type="EMBL" id="KAG0432197.1"/>
    </source>
</evidence>
<dbReference type="Proteomes" id="UP000805193">
    <property type="component" value="Unassembled WGS sequence"/>
</dbReference>
<protein>
    <submittedName>
        <fullName evidence="1">Uncharacterized protein</fullName>
    </submittedName>
</protein>
<feature type="non-terminal residue" evidence="1">
    <location>
        <position position="1"/>
    </location>
</feature>
<gene>
    <name evidence="1" type="ORF">HPB47_021077</name>
</gene>
<organism evidence="1 2">
    <name type="scientific">Ixodes persulcatus</name>
    <name type="common">Taiga tick</name>
    <dbReference type="NCBI Taxonomy" id="34615"/>
    <lineage>
        <taxon>Eukaryota</taxon>
        <taxon>Metazoa</taxon>
        <taxon>Ecdysozoa</taxon>
        <taxon>Arthropoda</taxon>
        <taxon>Chelicerata</taxon>
        <taxon>Arachnida</taxon>
        <taxon>Acari</taxon>
        <taxon>Parasitiformes</taxon>
        <taxon>Ixodida</taxon>
        <taxon>Ixodoidea</taxon>
        <taxon>Ixodidae</taxon>
        <taxon>Ixodinae</taxon>
        <taxon>Ixodes</taxon>
    </lineage>
</organism>
<evidence type="ECO:0000313" key="2">
    <source>
        <dbReference type="Proteomes" id="UP000805193"/>
    </source>
</evidence>
<accession>A0AC60QDL2</accession>
<sequence length="486" mass="54488">ERGKWSGKLDFVFSCINYAIGLGNVWRFPYLSYENGGGNIVFLLGAFLIPYFTCLILTAIPSFFLEVALGQYVSKGGVGVWNMVPIFKGVGMASMVMVCFSNVYYIIIVAWIMFYLVSSFTSELPWEKCGNYWNTDSCLEPNGTLPGNVSFVNPVQEFWERRVLQASAGLHEMGTVRGELALYLFLAWVIVYFVTWKGIHKSGKVWIAAATQVFYTFGIGFGSVIALGSYNKFNHNFFRDSMILCFVNPMTSILAGTVIFSVLGHMAYISGKNVGDVVKSGPGLAFLAYPEVVAKMPAAPVWSVLFFLMLLTVGIDSQFCTAEALVAGFVDVWPFLVKYRKYVTLLFCTIQFLLGLPMVMQGGIYLFQLIDSYAVSGITLLTIVFFQTVAISWFYGSRRFASNIKEMIGYAPNLFFKLGWAVFIPFFCITIFTSSIVQYKPPVYAKTYFYPWWGEMIGWLLSLVSISMIPAYAIYYVVSSEGSFSE</sequence>
<proteinExistence type="predicted"/>
<feature type="non-terminal residue" evidence="1">
    <location>
        <position position="486"/>
    </location>
</feature>
<reference evidence="1 2" key="1">
    <citation type="journal article" date="2020" name="Cell">
        <title>Large-Scale Comparative Analyses of Tick Genomes Elucidate Their Genetic Diversity and Vector Capacities.</title>
        <authorList>
            <consortium name="Tick Genome and Microbiome Consortium (TIGMIC)"/>
            <person name="Jia N."/>
            <person name="Wang J."/>
            <person name="Shi W."/>
            <person name="Du L."/>
            <person name="Sun Y."/>
            <person name="Zhan W."/>
            <person name="Jiang J.F."/>
            <person name="Wang Q."/>
            <person name="Zhang B."/>
            <person name="Ji P."/>
            <person name="Bell-Sakyi L."/>
            <person name="Cui X.M."/>
            <person name="Yuan T.T."/>
            <person name="Jiang B.G."/>
            <person name="Yang W.F."/>
            <person name="Lam T.T."/>
            <person name="Chang Q.C."/>
            <person name="Ding S.J."/>
            <person name="Wang X.J."/>
            <person name="Zhu J.G."/>
            <person name="Ruan X.D."/>
            <person name="Zhao L."/>
            <person name="Wei J.T."/>
            <person name="Ye R.Z."/>
            <person name="Que T.C."/>
            <person name="Du C.H."/>
            <person name="Zhou Y.H."/>
            <person name="Cheng J.X."/>
            <person name="Dai P.F."/>
            <person name="Guo W.B."/>
            <person name="Han X.H."/>
            <person name="Huang E.J."/>
            <person name="Li L.F."/>
            <person name="Wei W."/>
            <person name="Gao Y.C."/>
            <person name="Liu J.Z."/>
            <person name="Shao H.Z."/>
            <person name="Wang X."/>
            <person name="Wang C.C."/>
            <person name="Yang T.C."/>
            <person name="Huo Q.B."/>
            <person name="Li W."/>
            <person name="Chen H.Y."/>
            <person name="Chen S.E."/>
            <person name="Zhou L.G."/>
            <person name="Ni X.B."/>
            <person name="Tian J.H."/>
            <person name="Sheng Y."/>
            <person name="Liu T."/>
            <person name="Pan Y.S."/>
            <person name="Xia L.Y."/>
            <person name="Li J."/>
            <person name="Zhao F."/>
            <person name="Cao W.C."/>
        </authorList>
    </citation>
    <scope>NUCLEOTIDE SEQUENCE [LARGE SCALE GENOMIC DNA]</scope>
    <source>
        <strain evidence="1">Iper-2018</strain>
    </source>
</reference>
<dbReference type="EMBL" id="JABSTQ010009169">
    <property type="protein sequence ID" value="KAG0432197.1"/>
    <property type="molecule type" value="Genomic_DNA"/>
</dbReference>
<name>A0AC60QDL2_IXOPE</name>
<comment type="caution">
    <text evidence="1">The sequence shown here is derived from an EMBL/GenBank/DDBJ whole genome shotgun (WGS) entry which is preliminary data.</text>
</comment>
<keyword evidence="2" id="KW-1185">Reference proteome</keyword>